<accession>A0ABT8XRC4</accession>
<comment type="caution">
    <text evidence="1">The sequence shown here is derived from an EMBL/GenBank/DDBJ whole genome shotgun (WGS) entry which is preliminary data.</text>
</comment>
<protein>
    <submittedName>
        <fullName evidence="1">Uncharacterized protein</fullName>
    </submittedName>
</protein>
<dbReference type="RefSeq" id="WP_208724582.1">
    <property type="nucleotide sequence ID" value="NZ_CP024636.1"/>
</dbReference>
<dbReference type="Proteomes" id="UP001171299">
    <property type="component" value="Unassembled WGS sequence"/>
</dbReference>
<gene>
    <name evidence="1" type="ORF">Q3404_05375</name>
</gene>
<reference evidence="1" key="1">
    <citation type="submission" date="2023-07" db="EMBL/GenBank/DDBJ databases">
        <title>The extreme plant-growth-promoting properties of Pantoea phytobeneficialis PF55 revealed by functional and genomic analysis.</title>
        <authorList>
            <person name="Nascimento F.X."/>
            <person name="Marcio R.J."/>
        </authorList>
    </citation>
    <scope>NUCLEOTIDE SEQUENCE</scope>
    <source>
        <strain evidence="1">PF55</strain>
    </source>
</reference>
<name>A0ABT8XRC4_9GAMM</name>
<evidence type="ECO:0000313" key="1">
    <source>
        <dbReference type="EMBL" id="MDO6406003.1"/>
    </source>
</evidence>
<organism evidence="1 2">
    <name type="scientific">Pantoea phytobeneficialis</name>
    <dbReference type="NCBI Taxonomy" id="2052056"/>
    <lineage>
        <taxon>Bacteria</taxon>
        <taxon>Pseudomonadati</taxon>
        <taxon>Pseudomonadota</taxon>
        <taxon>Gammaproteobacteria</taxon>
        <taxon>Enterobacterales</taxon>
        <taxon>Erwiniaceae</taxon>
        <taxon>Pantoea</taxon>
    </lineage>
</organism>
<evidence type="ECO:0000313" key="2">
    <source>
        <dbReference type="Proteomes" id="UP001171299"/>
    </source>
</evidence>
<keyword evidence="2" id="KW-1185">Reference proteome</keyword>
<proteinExistence type="predicted"/>
<dbReference type="EMBL" id="JAUOOM010000003">
    <property type="protein sequence ID" value="MDO6406003.1"/>
    <property type="molecule type" value="Genomic_DNA"/>
</dbReference>
<sequence>MEKIFAMYNNHSVRKAKQPTTGTSLLNHSLGLAEAREDRKKLFSGEQKREADHLSGEILVKCCSLKCKKGRENPGHVLTLRLIHQQTQHTTQRFCRAPQ</sequence>